<feature type="transmembrane region" description="Helical" evidence="5">
    <location>
        <begin position="217"/>
        <end position="235"/>
    </location>
</feature>
<dbReference type="Gene3D" id="1.20.1720.10">
    <property type="entry name" value="Multidrug resistance protein D"/>
    <property type="match status" value="1"/>
</dbReference>
<protein>
    <submittedName>
        <fullName evidence="7">MFS transporter</fullName>
    </submittedName>
</protein>
<feature type="transmembrane region" description="Helical" evidence="5">
    <location>
        <begin position="70"/>
        <end position="93"/>
    </location>
</feature>
<dbReference type="PROSITE" id="PS50850">
    <property type="entry name" value="MFS"/>
    <property type="match status" value="1"/>
</dbReference>
<dbReference type="PANTHER" id="PTHR42718">
    <property type="entry name" value="MAJOR FACILITATOR SUPERFAMILY MULTIDRUG TRANSPORTER MFSC"/>
    <property type="match status" value="1"/>
</dbReference>
<feature type="transmembrane region" description="Helical" evidence="5">
    <location>
        <begin position="187"/>
        <end position="205"/>
    </location>
</feature>
<evidence type="ECO:0000259" key="6">
    <source>
        <dbReference type="PROSITE" id="PS50850"/>
    </source>
</evidence>
<evidence type="ECO:0000313" key="8">
    <source>
        <dbReference type="Proteomes" id="UP000306602"/>
    </source>
</evidence>
<feature type="transmembrane region" description="Helical" evidence="5">
    <location>
        <begin position="278"/>
        <end position="302"/>
    </location>
</feature>
<dbReference type="OrthoDB" id="9812221at2"/>
<feature type="domain" description="Major facilitator superfamily (MFS) profile" evidence="6">
    <location>
        <begin position="1"/>
        <end position="459"/>
    </location>
</feature>
<dbReference type="GO" id="GO:0022857">
    <property type="term" value="F:transmembrane transporter activity"/>
    <property type="evidence" value="ECO:0007669"/>
    <property type="project" value="InterPro"/>
</dbReference>
<dbReference type="Gene3D" id="1.20.1250.20">
    <property type="entry name" value="MFS general substrate transporter like domains"/>
    <property type="match status" value="1"/>
</dbReference>
<evidence type="ECO:0000256" key="4">
    <source>
        <dbReference type="ARBA" id="ARBA00023136"/>
    </source>
</evidence>
<keyword evidence="2 5" id="KW-0812">Transmembrane</keyword>
<dbReference type="Pfam" id="PF07690">
    <property type="entry name" value="MFS_1"/>
    <property type="match status" value="1"/>
</dbReference>
<gene>
    <name evidence="7" type="ORF">E4Z66_01800</name>
</gene>
<dbReference type="GO" id="GO:0016020">
    <property type="term" value="C:membrane"/>
    <property type="evidence" value="ECO:0007669"/>
    <property type="project" value="UniProtKB-SubCell"/>
</dbReference>
<dbReference type="EMBL" id="SRKY01000001">
    <property type="protein sequence ID" value="THH39183.1"/>
    <property type="molecule type" value="Genomic_DNA"/>
</dbReference>
<keyword evidence="4 5" id="KW-0472">Membrane</keyword>
<feature type="transmembrane region" description="Helical" evidence="5">
    <location>
        <begin position="39"/>
        <end position="58"/>
    </location>
</feature>
<comment type="caution">
    <text evidence="7">The sequence shown here is derived from an EMBL/GenBank/DDBJ whole genome shotgun (WGS) entry which is preliminary data.</text>
</comment>
<feature type="transmembrane region" description="Helical" evidence="5">
    <location>
        <begin position="314"/>
        <end position="335"/>
    </location>
</feature>
<keyword evidence="8" id="KW-1185">Reference proteome</keyword>
<evidence type="ECO:0000256" key="1">
    <source>
        <dbReference type="ARBA" id="ARBA00004141"/>
    </source>
</evidence>
<name>A0A4V3XL18_9RHOB</name>
<dbReference type="Proteomes" id="UP000306602">
    <property type="component" value="Unassembled WGS sequence"/>
</dbReference>
<feature type="transmembrane region" description="Helical" evidence="5">
    <location>
        <begin position="156"/>
        <end position="175"/>
    </location>
</feature>
<feature type="transmembrane region" description="Helical" evidence="5">
    <location>
        <begin position="431"/>
        <end position="452"/>
    </location>
</feature>
<dbReference type="InterPro" id="IPR011701">
    <property type="entry name" value="MFS"/>
</dbReference>
<sequence>MLIAAILASALGFIDGTVTAIALPAMRSTLGAGLAEAQWIHNAYMLMLSALILVGGAIGDRFGLARVFGIGIALFVAASLLCAVAPTALFLIVARGLQGIGAAIMVPGSLAIIARAYPRAERGRAIGIWAAASSLTTALGPIIGGLALTFGGPEMWRWVFAVNLPLGGVAIWLLYSRTQRDVARPGARLDMAGALTATLALLALAWGLTASEDGPDWLWVGIGLAGLALFLRIEARQAVPMMPLTLFNAPVFAAANLLSFTLYSALALMFFFMPMTFIAGWGVSEIEASAAFAPISVFMALISSRAGKLADRIGPAPLILPGSLVVAAGYGVIGWLAPAQDFWQHMLPGFCIIGFGMALVVAPLSAAVMGAVEEHHSGIASGINNAITRLAALLSVAALSGVVAALYQAAGGLASFGIESDTTGHVAAMNVAFRGVAWIASALALLSALIALRLPGGLRR</sequence>
<dbReference type="CDD" id="cd17321">
    <property type="entry name" value="MFS_MMR_MDR_like"/>
    <property type="match status" value="1"/>
</dbReference>
<reference evidence="7 8" key="1">
    <citation type="submission" date="2019-04" db="EMBL/GenBank/DDBJ databases">
        <title>Shimia ponticola sp. nov., isolated from seawater.</title>
        <authorList>
            <person name="Kim Y.-O."/>
            <person name="Yoon J.-H."/>
        </authorList>
    </citation>
    <scope>NUCLEOTIDE SEQUENCE [LARGE SCALE GENOMIC DNA]</scope>
    <source>
        <strain evidence="7 8">MYP11</strain>
    </source>
</reference>
<dbReference type="AlphaFoldDB" id="A0A4V3XL18"/>
<proteinExistence type="predicted"/>
<keyword evidence="3 5" id="KW-1133">Transmembrane helix</keyword>
<evidence type="ECO:0000256" key="5">
    <source>
        <dbReference type="SAM" id="Phobius"/>
    </source>
</evidence>
<dbReference type="SUPFAM" id="SSF103473">
    <property type="entry name" value="MFS general substrate transporter"/>
    <property type="match status" value="1"/>
</dbReference>
<feature type="transmembrane region" description="Helical" evidence="5">
    <location>
        <begin position="347"/>
        <end position="369"/>
    </location>
</feature>
<organism evidence="7 8">
    <name type="scientific">Aliishimia ponticola</name>
    <dbReference type="NCBI Taxonomy" id="2499833"/>
    <lineage>
        <taxon>Bacteria</taxon>
        <taxon>Pseudomonadati</taxon>
        <taxon>Pseudomonadota</taxon>
        <taxon>Alphaproteobacteria</taxon>
        <taxon>Rhodobacterales</taxon>
        <taxon>Paracoccaceae</taxon>
        <taxon>Aliishimia</taxon>
    </lineage>
</organism>
<feature type="transmembrane region" description="Helical" evidence="5">
    <location>
        <begin position="390"/>
        <end position="411"/>
    </location>
</feature>
<dbReference type="InterPro" id="IPR020846">
    <property type="entry name" value="MFS_dom"/>
</dbReference>
<comment type="subcellular location">
    <subcellularLocation>
        <location evidence="1">Membrane</location>
        <topology evidence="1">Multi-pass membrane protein</topology>
    </subcellularLocation>
</comment>
<evidence type="ECO:0000256" key="3">
    <source>
        <dbReference type="ARBA" id="ARBA00022989"/>
    </source>
</evidence>
<evidence type="ECO:0000256" key="2">
    <source>
        <dbReference type="ARBA" id="ARBA00022692"/>
    </source>
</evidence>
<dbReference type="InterPro" id="IPR036259">
    <property type="entry name" value="MFS_trans_sf"/>
</dbReference>
<feature type="transmembrane region" description="Helical" evidence="5">
    <location>
        <begin position="247"/>
        <end position="272"/>
    </location>
</feature>
<dbReference type="PANTHER" id="PTHR42718:SF42">
    <property type="entry name" value="EXPORT PROTEIN"/>
    <property type="match status" value="1"/>
</dbReference>
<feature type="transmembrane region" description="Helical" evidence="5">
    <location>
        <begin position="99"/>
        <end position="117"/>
    </location>
</feature>
<accession>A0A4V3XL18</accession>
<feature type="transmembrane region" description="Helical" evidence="5">
    <location>
        <begin position="129"/>
        <end position="150"/>
    </location>
</feature>
<evidence type="ECO:0000313" key="7">
    <source>
        <dbReference type="EMBL" id="THH39183.1"/>
    </source>
</evidence>